<evidence type="ECO:0000313" key="7">
    <source>
        <dbReference type="Proteomes" id="UP000034078"/>
    </source>
</evidence>
<name>A0A837ID52_9BACT</name>
<dbReference type="SUPFAM" id="SSF53254">
    <property type="entry name" value="Phosphoglycerate mutase-like"/>
    <property type="match status" value="1"/>
</dbReference>
<proteinExistence type="inferred from homology"/>
<organism evidence="6 7">
    <name type="scientific">Candidatus Collierbacteria bacterium GW2011_GWB2_45_17</name>
    <dbReference type="NCBI Taxonomy" id="1618388"/>
    <lineage>
        <taxon>Bacteria</taxon>
        <taxon>Candidatus Collieribacteriota</taxon>
    </lineage>
</organism>
<dbReference type="PANTHER" id="PTHR11931">
    <property type="entry name" value="PHOSPHOGLYCERATE MUTASE"/>
    <property type="match status" value="1"/>
</dbReference>
<sequence length="286" mass="33305">MIRRCLLILQILPHLIYNIKVVPKLISNHRPLELVFVRHGESEGNVAVKAAENGDPSFFTEEFRKRHSSTWDLSPKGIEQAKAAGKWLRENINGGIFDGYYASTYRRAKRTAGFLDLPGALWNLRDYIREHDWGNLDVMTDEERHHKYPDAMDKREINPFYFAAPGGESLADVLIRARVGILATLYRKLVNRRGIVVTHGNMMWPIRIIMEGILPEEYLSLKKNKDPQDKINNCQILQYARINPKTGKISEKFSWFRSVCPWKLNPETDTWRPIIHHKYTNQELIK</sequence>
<dbReference type="SMART" id="SM00855">
    <property type="entry name" value="PGAM"/>
    <property type="match status" value="1"/>
</dbReference>
<comment type="caution">
    <text evidence="6">The sequence shown here is derived from an EMBL/GenBank/DDBJ whole genome shotgun (WGS) entry which is preliminary data.</text>
</comment>
<evidence type="ECO:0000256" key="2">
    <source>
        <dbReference type="ARBA" id="ARBA00012028"/>
    </source>
</evidence>
<gene>
    <name evidence="6" type="ORF">UX01_C0013G0003</name>
</gene>
<dbReference type="GO" id="GO:0004619">
    <property type="term" value="F:phosphoglycerate mutase activity"/>
    <property type="evidence" value="ECO:0007669"/>
    <property type="project" value="UniProtKB-EC"/>
</dbReference>
<comment type="similarity">
    <text evidence="1">Belongs to the phosphoglycerate mutase family. BPG-dependent PGAM subfamily.</text>
</comment>
<dbReference type="Pfam" id="PF00300">
    <property type="entry name" value="His_Phos_1"/>
    <property type="match status" value="1"/>
</dbReference>
<dbReference type="InterPro" id="IPR029033">
    <property type="entry name" value="His_PPase_superfam"/>
</dbReference>
<accession>A0A837ID52</accession>
<feature type="binding site" evidence="5">
    <location>
        <begin position="38"/>
        <end position="45"/>
    </location>
    <ligand>
        <name>substrate</name>
    </ligand>
</feature>
<evidence type="ECO:0000256" key="4">
    <source>
        <dbReference type="ARBA" id="ARBA00023235"/>
    </source>
</evidence>
<reference evidence="6 7" key="1">
    <citation type="journal article" date="2015" name="Nature">
        <title>rRNA introns, odd ribosomes, and small enigmatic genomes across a large radiation of phyla.</title>
        <authorList>
            <person name="Brown C.T."/>
            <person name="Hug L.A."/>
            <person name="Thomas B.C."/>
            <person name="Sharon I."/>
            <person name="Castelle C.J."/>
            <person name="Singh A."/>
            <person name="Wilkins M.J."/>
            <person name="Williams K.H."/>
            <person name="Banfield J.F."/>
        </authorList>
    </citation>
    <scope>NUCLEOTIDE SEQUENCE [LARGE SCALE GENOMIC DNA]</scope>
</reference>
<dbReference type="InterPro" id="IPR005952">
    <property type="entry name" value="Phosphogly_mut1"/>
</dbReference>
<feature type="binding site" evidence="5">
    <location>
        <position position="107"/>
    </location>
    <ligand>
        <name>substrate</name>
    </ligand>
</feature>
<evidence type="ECO:0000256" key="3">
    <source>
        <dbReference type="ARBA" id="ARBA00023152"/>
    </source>
</evidence>
<evidence type="ECO:0000256" key="5">
    <source>
        <dbReference type="PIRSR" id="PIRSR613078-2"/>
    </source>
</evidence>
<dbReference type="EMBL" id="LCKO01000013">
    <property type="protein sequence ID" value="KKT99084.1"/>
    <property type="molecule type" value="Genomic_DNA"/>
</dbReference>
<dbReference type="AlphaFoldDB" id="A0A837ID52"/>
<dbReference type="Gene3D" id="3.40.50.1240">
    <property type="entry name" value="Phosphoglycerate mutase-like"/>
    <property type="match status" value="1"/>
</dbReference>
<evidence type="ECO:0000256" key="1">
    <source>
        <dbReference type="ARBA" id="ARBA00006717"/>
    </source>
</evidence>
<dbReference type="GO" id="GO:0006096">
    <property type="term" value="P:glycolytic process"/>
    <property type="evidence" value="ECO:0007669"/>
    <property type="project" value="UniProtKB-KW"/>
</dbReference>
<evidence type="ECO:0000313" key="6">
    <source>
        <dbReference type="EMBL" id="KKT99084.1"/>
    </source>
</evidence>
<keyword evidence="4" id="KW-0413">Isomerase</keyword>
<dbReference type="Proteomes" id="UP000034078">
    <property type="component" value="Unassembled WGS sequence"/>
</dbReference>
<keyword evidence="3" id="KW-0324">Glycolysis</keyword>
<dbReference type="CDD" id="cd07067">
    <property type="entry name" value="HP_PGM_like"/>
    <property type="match status" value="1"/>
</dbReference>
<dbReference type="InterPro" id="IPR013078">
    <property type="entry name" value="His_Pase_superF_clade-1"/>
</dbReference>
<protein>
    <recommendedName>
        <fullName evidence="2">phosphoglycerate mutase (2,3-diphosphoglycerate-dependent)</fullName>
        <ecNumber evidence="2">5.4.2.11</ecNumber>
    </recommendedName>
</protein>
<dbReference type="EC" id="5.4.2.11" evidence="2"/>